<proteinExistence type="predicted"/>
<sequence length="273" mass="30872">MAFSENLDEMDTLMSQIVTQEMTDLDEMDIAMSQIDTTIIDADGVATTSRDLQQVDDNSGMPISILEGYQEALNKILPKKSADRYLQAYKAFLNWQQSNKIDTFDEKTVVSYFNEASKKYKPNTLWSMYSMLKKTFILKNNVDLSNYKLLVAFLSAQLDGYIPKKSDVFSAKQIQEFMVSAPNIRYLGMKAVAAFGVLGACRGDELTHLTTSQVKDDGNEIVVKLPDTKTKTQRMYQVDEVNDIHSFVCTFENVIFYAEGASVKTINTQRATR</sequence>
<dbReference type="GO" id="GO:0003677">
    <property type="term" value="F:DNA binding"/>
    <property type="evidence" value="ECO:0007669"/>
    <property type="project" value="InterPro"/>
</dbReference>
<dbReference type="EMBL" id="WJQU01000001">
    <property type="protein sequence ID" value="KAJ6648049.1"/>
    <property type="molecule type" value="Genomic_DNA"/>
</dbReference>
<dbReference type="OrthoDB" id="7776589at2759"/>
<dbReference type="InterPro" id="IPR011010">
    <property type="entry name" value="DNA_brk_join_enz"/>
</dbReference>
<organism evidence="1 2">
    <name type="scientific">Pseudolycoriella hygida</name>
    <dbReference type="NCBI Taxonomy" id="35572"/>
    <lineage>
        <taxon>Eukaryota</taxon>
        <taxon>Metazoa</taxon>
        <taxon>Ecdysozoa</taxon>
        <taxon>Arthropoda</taxon>
        <taxon>Hexapoda</taxon>
        <taxon>Insecta</taxon>
        <taxon>Pterygota</taxon>
        <taxon>Neoptera</taxon>
        <taxon>Endopterygota</taxon>
        <taxon>Diptera</taxon>
        <taxon>Nematocera</taxon>
        <taxon>Sciaroidea</taxon>
        <taxon>Sciaridae</taxon>
        <taxon>Pseudolycoriella</taxon>
    </lineage>
</organism>
<keyword evidence="2" id="KW-1185">Reference proteome</keyword>
<dbReference type="AlphaFoldDB" id="A0A9Q0NES4"/>
<evidence type="ECO:0000313" key="2">
    <source>
        <dbReference type="Proteomes" id="UP001151699"/>
    </source>
</evidence>
<evidence type="ECO:0000313" key="1">
    <source>
        <dbReference type="EMBL" id="KAJ6648049.1"/>
    </source>
</evidence>
<reference evidence="1" key="1">
    <citation type="submission" date="2022-07" db="EMBL/GenBank/DDBJ databases">
        <authorList>
            <person name="Trinca V."/>
            <person name="Uliana J.V.C."/>
            <person name="Torres T.T."/>
            <person name="Ward R.J."/>
            <person name="Monesi N."/>
        </authorList>
    </citation>
    <scope>NUCLEOTIDE SEQUENCE</scope>
    <source>
        <strain evidence="1">HSMRA1968</strain>
        <tissue evidence="1">Whole embryos</tissue>
    </source>
</reference>
<dbReference type="SUPFAM" id="SSF56349">
    <property type="entry name" value="DNA breaking-rejoining enzymes"/>
    <property type="match status" value="1"/>
</dbReference>
<gene>
    <name evidence="1" type="ORF">Bhyg_03274</name>
</gene>
<protein>
    <submittedName>
        <fullName evidence="1">Uncharacterized protein</fullName>
    </submittedName>
</protein>
<dbReference type="Proteomes" id="UP001151699">
    <property type="component" value="Chromosome A"/>
</dbReference>
<accession>A0A9Q0NES4</accession>
<comment type="caution">
    <text evidence="1">The sequence shown here is derived from an EMBL/GenBank/DDBJ whole genome shotgun (WGS) entry which is preliminary data.</text>
</comment>
<name>A0A9Q0NES4_9DIPT</name>